<dbReference type="CDD" id="cd03801">
    <property type="entry name" value="GT4_PimA-like"/>
    <property type="match status" value="1"/>
</dbReference>
<dbReference type="Gene3D" id="3.40.50.2000">
    <property type="entry name" value="Glycogen Phosphorylase B"/>
    <property type="match status" value="2"/>
</dbReference>
<dbReference type="PANTHER" id="PTHR12526:SF630">
    <property type="entry name" value="GLYCOSYLTRANSFERASE"/>
    <property type="match status" value="1"/>
</dbReference>
<dbReference type="STRING" id="1195760.SAMN05444281_1110"/>
<dbReference type="GO" id="GO:0016757">
    <property type="term" value="F:glycosyltransferase activity"/>
    <property type="evidence" value="ECO:0007669"/>
    <property type="project" value="InterPro"/>
</dbReference>
<accession>A0A1M5U920</accession>
<dbReference type="PANTHER" id="PTHR12526">
    <property type="entry name" value="GLYCOSYLTRANSFERASE"/>
    <property type="match status" value="1"/>
</dbReference>
<dbReference type="SUPFAM" id="SSF53756">
    <property type="entry name" value="UDP-Glycosyltransferase/glycogen phosphorylase"/>
    <property type="match status" value="1"/>
</dbReference>
<evidence type="ECO:0000259" key="1">
    <source>
        <dbReference type="Pfam" id="PF00534"/>
    </source>
</evidence>
<dbReference type="OrthoDB" id="139410at2"/>
<dbReference type="Proteomes" id="UP000184109">
    <property type="component" value="Unassembled WGS sequence"/>
</dbReference>
<keyword evidence="3" id="KW-1185">Reference proteome</keyword>
<name>A0A1M5U920_9FLAO</name>
<proteinExistence type="predicted"/>
<reference evidence="3" key="1">
    <citation type="submission" date="2016-11" db="EMBL/GenBank/DDBJ databases">
        <authorList>
            <person name="Varghese N."/>
            <person name="Submissions S."/>
        </authorList>
    </citation>
    <scope>NUCLEOTIDE SEQUENCE [LARGE SCALE GENOMIC DNA]</scope>
    <source>
        <strain evidence="3">DSM 100572</strain>
    </source>
</reference>
<evidence type="ECO:0000313" key="2">
    <source>
        <dbReference type="EMBL" id="SHH59532.1"/>
    </source>
</evidence>
<dbReference type="InterPro" id="IPR001296">
    <property type="entry name" value="Glyco_trans_1"/>
</dbReference>
<evidence type="ECO:0000313" key="3">
    <source>
        <dbReference type="Proteomes" id="UP000184109"/>
    </source>
</evidence>
<organism evidence="2 3">
    <name type="scientific">Wenyingzhuangia marina</name>
    <dbReference type="NCBI Taxonomy" id="1195760"/>
    <lineage>
        <taxon>Bacteria</taxon>
        <taxon>Pseudomonadati</taxon>
        <taxon>Bacteroidota</taxon>
        <taxon>Flavobacteriia</taxon>
        <taxon>Flavobacteriales</taxon>
        <taxon>Flavobacteriaceae</taxon>
        <taxon>Wenyingzhuangia</taxon>
    </lineage>
</organism>
<dbReference type="RefSeq" id="WP_073119133.1">
    <property type="nucleotide sequence ID" value="NZ_BMEN01000002.1"/>
</dbReference>
<dbReference type="EMBL" id="FQXQ01000002">
    <property type="protein sequence ID" value="SHH59532.1"/>
    <property type="molecule type" value="Genomic_DNA"/>
</dbReference>
<feature type="domain" description="Glycosyl transferase family 1" evidence="1">
    <location>
        <begin position="161"/>
        <end position="316"/>
    </location>
</feature>
<protein>
    <submittedName>
        <fullName evidence="2">Glycosyltransferase involved in cell wall bisynthesis</fullName>
    </submittedName>
</protein>
<gene>
    <name evidence="2" type="ORF">SAMN05444281_1110</name>
</gene>
<dbReference type="Pfam" id="PF00534">
    <property type="entry name" value="Glycos_transf_1"/>
    <property type="match status" value="1"/>
</dbReference>
<sequence length="336" mass="38354">MKILYIGNDLSGQSKYHSAYATLKQNLINEGFDVICTSSKKNQIFRLFDMILAVMIHAKKVDYILIDVFSTSAFYFAFITSQLARIFRTKYIPILHGGNLPSRLNKSPKMSAKLFRNAFINISPSAYLQDAFKKYNYDSVLIPNTINIDNYFFKERNQLVPNLLYVRAFAEIYNPLMAVDVLYELKKTYSEATLCMVGPDRDGTLIKVKERIKELSLENSVTITGVLPKEEWHQLSKNYDLFINTTNIDNTPVSLIETMALGIPIVSTNVGGIPFLINDKEDGFLVSPNNVEQMKNAIVTLLNNKNMANCFSLKGRTKAENMDWEVVKHQWLKVLK</sequence>
<keyword evidence="2" id="KW-0808">Transferase</keyword>
<dbReference type="AlphaFoldDB" id="A0A1M5U920"/>